<accession>G4QEC3</accession>
<dbReference type="RefSeq" id="WP_014110268.1">
    <property type="nucleotide sequence ID" value="NC_016041.1"/>
</dbReference>
<dbReference type="SUPFAM" id="SSF52833">
    <property type="entry name" value="Thioredoxin-like"/>
    <property type="match status" value="1"/>
</dbReference>
<dbReference type="eggNOG" id="COG0526">
    <property type="taxonomic scope" value="Bacteria"/>
</dbReference>
<dbReference type="KEGG" id="gni:GNIT_3303"/>
<dbReference type="HOGENOM" id="CLU_090389_12_0_6"/>
<organism evidence="2 3">
    <name type="scientific">Glaciecola nitratireducens (strain JCM 12485 / KCTC 12276 / FR1064)</name>
    <dbReference type="NCBI Taxonomy" id="1085623"/>
    <lineage>
        <taxon>Bacteria</taxon>
        <taxon>Pseudomonadati</taxon>
        <taxon>Pseudomonadota</taxon>
        <taxon>Gammaproteobacteria</taxon>
        <taxon>Alteromonadales</taxon>
        <taxon>Alteromonadaceae</taxon>
        <taxon>Brumicola</taxon>
    </lineage>
</organism>
<keyword evidence="3" id="KW-1185">Reference proteome</keyword>
<dbReference type="InterPro" id="IPR036249">
    <property type="entry name" value="Thioredoxin-like_sf"/>
</dbReference>
<reference evidence="2 3" key="1">
    <citation type="journal article" date="2011" name="J. Bacteriol.">
        <title>Complete genome sequence of seawater bacterium Glaciecola nitratireducens FR1064T.</title>
        <authorList>
            <person name="Bian F."/>
            <person name="Qin Q.L."/>
            <person name="Xie B.B."/>
            <person name="Shu Y.L."/>
            <person name="Zhang X.Y."/>
            <person name="Yu Y."/>
            <person name="Chen B."/>
            <person name="Chen X.L."/>
            <person name="Zhou B.C."/>
            <person name="Zhang Y.Z."/>
        </authorList>
    </citation>
    <scope>NUCLEOTIDE SEQUENCE [LARGE SCALE GENOMIC DNA]</scope>
    <source>
        <strain evidence="3">JCM 12485 / KCTC 12276 / FR1064</strain>
    </source>
</reference>
<evidence type="ECO:0000313" key="2">
    <source>
        <dbReference type="EMBL" id="AEP31397.1"/>
    </source>
</evidence>
<feature type="domain" description="Thioredoxin" evidence="1">
    <location>
        <begin position="1"/>
        <end position="110"/>
    </location>
</feature>
<dbReference type="InterPro" id="IPR013766">
    <property type="entry name" value="Thioredoxin_domain"/>
</dbReference>
<dbReference type="OrthoDB" id="215495at2"/>
<protein>
    <submittedName>
        <fullName evidence="2">Thioredoxin</fullName>
    </submittedName>
</protein>
<name>G4QEC3_GLANF</name>
<dbReference type="AlphaFoldDB" id="G4QEC3"/>
<dbReference type="Gene3D" id="3.40.30.10">
    <property type="entry name" value="Glutaredoxin"/>
    <property type="match status" value="1"/>
</dbReference>
<evidence type="ECO:0000313" key="3">
    <source>
        <dbReference type="Proteomes" id="UP000009282"/>
    </source>
</evidence>
<proteinExistence type="predicted"/>
<dbReference type="STRING" id="1085623.GNIT_3303"/>
<dbReference type="EMBL" id="CP003060">
    <property type="protein sequence ID" value="AEP31397.1"/>
    <property type="molecule type" value="Genomic_DNA"/>
</dbReference>
<dbReference type="Pfam" id="PF00085">
    <property type="entry name" value="Thioredoxin"/>
    <property type="match status" value="1"/>
</dbReference>
<sequence>MKAGSKGFNPEYSEDAPTYEQVREMTGTVLIEFGTPWCGHCQAAMPAIKEALEAHTELPHIKIYDGKGKSLGRAFKVKLWPTLVLMRDGQEIERLVRPVQATEISLLLNK</sequence>
<gene>
    <name evidence="2" type="primary">trxA</name>
    <name evidence="2" type="ordered locus">GNIT_3303</name>
</gene>
<evidence type="ECO:0000259" key="1">
    <source>
        <dbReference type="PROSITE" id="PS51352"/>
    </source>
</evidence>
<dbReference type="PROSITE" id="PS51352">
    <property type="entry name" value="THIOREDOXIN_2"/>
    <property type="match status" value="1"/>
</dbReference>
<dbReference type="Proteomes" id="UP000009282">
    <property type="component" value="Chromosome"/>
</dbReference>
<dbReference type="CDD" id="cd02947">
    <property type="entry name" value="TRX_family"/>
    <property type="match status" value="1"/>
</dbReference>